<dbReference type="Gene3D" id="1.10.10.60">
    <property type="entry name" value="Homeodomain-like"/>
    <property type="match status" value="2"/>
</dbReference>
<proteinExistence type="predicted"/>
<dbReference type="PROSITE" id="PS51294">
    <property type="entry name" value="HTH_MYB"/>
    <property type="match status" value="2"/>
</dbReference>
<dbReference type="SMART" id="SM00717">
    <property type="entry name" value="SANT"/>
    <property type="match status" value="2"/>
</dbReference>
<dbReference type="Pfam" id="PF00249">
    <property type="entry name" value="Myb_DNA-binding"/>
    <property type="match status" value="2"/>
</dbReference>
<dbReference type="InterPro" id="IPR001005">
    <property type="entry name" value="SANT/Myb"/>
</dbReference>
<dbReference type="CDD" id="cd00167">
    <property type="entry name" value="SANT"/>
    <property type="match status" value="2"/>
</dbReference>
<feature type="domain" description="Myb-like" evidence="4">
    <location>
        <begin position="230"/>
        <end position="280"/>
    </location>
</feature>
<dbReference type="EMBL" id="JACEIK010003693">
    <property type="protein sequence ID" value="MCD9642742.1"/>
    <property type="molecule type" value="Genomic_DNA"/>
</dbReference>
<evidence type="ECO:0000256" key="1">
    <source>
        <dbReference type="ARBA" id="ARBA00004123"/>
    </source>
</evidence>
<evidence type="ECO:0000313" key="6">
    <source>
        <dbReference type="EMBL" id="MCD9642742.1"/>
    </source>
</evidence>
<dbReference type="PANTHER" id="PTHR45614:SF285">
    <property type="entry name" value="TRANSCRIPTION FACTOR MYB98"/>
    <property type="match status" value="1"/>
</dbReference>
<evidence type="ECO:0000256" key="2">
    <source>
        <dbReference type="ARBA" id="ARBA00023242"/>
    </source>
</evidence>
<dbReference type="PANTHER" id="PTHR45614">
    <property type="entry name" value="MYB PROTEIN-RELATED"/>
    <property type="match status" value="1"/>
</dbReference>
<keyword evidence="7" id="KW-1185">Reference proteome</keyword>
<organism evidence="6 7">
    <name type="scientific">Datura stramonium</name>
    <name type="common">Jimsonweed</name>
    <name type="synonym">Common thornapple</name>
    <dbReference type="NCBI Taxonomy" id="4076"/>
    <lineage>
        <taxon>Eukaryota</taxon>
        <taxon>Viridiplantae</taxon>
        <taxon>Streptophyta</taxon>
        <taxon>Embryophyta</taxon>
        <taxon>Tracheophyta</taxon>
        <taxon>Spermatophyta</taxon>
        <taxon>Magnoliopsida</taxon>
        <taxon>eudicotyledons</taxon>
        <taxon>Gunneridae</taxon>
        <taxon>Pentapetalae</taxon>
        <taxon>asterids</taxon>
        <taxon>lamiids</taxon>
        <taxon>Solanales</taxon>
        <taxon>Solanaceae</taxon>
        <taxon>Solanoideae</taxon>
        <taxon>Datureae</taxon>
        <taxon>Datura</taxon>
    </lineage>
</organism>
<feature type="domain" description="HTH myb-type" evidence="5">
    <location>
        <begin position="183"/>
        <end position="229"/>
    </location>
</feature>
<evidence type="ECO:0000259" key="5">
    <source>
        <dbReference type="PROSITE" id="PS51294"/>
    </source>
</evidence>
<sequence length="336" mass="38935">MELDHSSTKQDAFCTIPKDYLQDFHHLDITFSLAEGPSTFNTNPDHMNFTIEMNNDYDLLFDQFFSNEVVNCSPIDQDFNFDNYHEFKSFEQNGGGGSGSTQVVTKNFESSMDMNYNFSNCDHDLKPIINFNVVPDESSCITSTVDNIYDDKEIDERKNKKSLSSSSMRRLEKSTRKKSKSAKSQWTIEEDRILINLVEKFGDRKWSQIAEMLKGRIGKQCRERWHNHLRPDIKKELWTEEEDRILIEAHAEIGNKWAEIAKRLAGRTENSIKNHWNATKRRQLTKRKCRTKWPSPSSLLLNYIKSFNIENGNINAAKVVEPVDQVPADFSGTQTV</sequence>
<keyword evidence="2" id="KW-0539">Nucleus</keyword>
<protein>
    <submittedName>
        <fullName evidence="6">Uncharacterized protein</fullName>
    </submittedName>
</protein>
<dbReference type="InterPro" id="IPR009057">
    <property type="entry name" value="Homeodomain-like_sf"/>
</dbReference>
<reference evidence="6 7" key="1">
    <citation type="journal article" date="2021" name="BMC Genomics">
        <title>Datura genome reveals duplications of psychoactive alkaloid biosynthetic genes and high mutation rate following tissue culture.</title>
        <authorList>
            <person name="Rajewski A."/>
            <person name="Carter-House D."/>
            <person name="Stajich J."/>
            <person name="Litt A."/>
        </authorList>
    </citation>
    <scope>NUCLEOTIDE SEQUENCE [LARGE SCALE GENOMIC DNA]</scope>
    <source>
        <strain evidence="6">AR-01</strain>
    </source>
</reference>
<feature type="domain" description="HTH myb-type" evidence="5">
    <location>
        <begin position="230"/>
        <end position="284"/>
    </location>
</feature>
<dbReference type="SUPFAM" id="SSF46689">
    <property type="entry name" value="Homeodomain-like"/>
    <property type="match status" value="1"/>
</dbReference>
<evidence type="ECO:0000256" key="3">
    <source>
        <dbReference type="SAM" id="MobiDB-lite"/>
    </source>
</evidence>
<feature type="domain" description="Myb-like" evidence="4">
    <location>
        <begin position="178"/>
        <end position="229"/>
    </location>
</feature>
<accession>A0ABS8V8N6</accession>
<comment type="subcellular location">
    <subcellularLocation>
        <location evidence="1">Nucleus</location>
    </subcellularLocation>
</comment>
<dbReference type="PROSITE" id="PS50090">
    <property type="entry name" value="MYB_LIKE"/>
    <property type="match status" value="2"/>
</dbReference>
<dbReference type="Proteomes" id="UP000823775">
    <property type="component" value="Unassembled WGS sequence"/>
</dbReference>
<dbReference type="InterPro" id="IPR050560">
    <property type="entry name" value="MYB_TF"/>
</dbReference>
<feature type="region of interest" description="Disordered" evidence="3">
    <location>
        <begin position="159"/>
        <end position="183"/>
    </location>
</feature>
<gene>
    <name evidence="6" type="ORF">HAX54_029684</name>
</gene>
<name>A0ABS8V8N6_DATST</name>
<dbReference type="InterPro" id="IPR017930">
    <property type="entry name" value="Myb_dom"/>
</dbReference>
<evidence type="ECO:0000259" key="4">
    <source>
        <dbReference type="PROSITE" id="PS50090"/>
    </source>
</evidence>
<evidence type="ECO:0000313" key="7">
    <source>
        <dbReference type="Proteomes" id="UP000823775"/>
    </source>
</evidence>
<comment type="caution">
    <text evidence="6">The sequence shown here is derived from an EMBL/GenBank/DDBJ whole genome shotgun (WGS) entry which is preliminary data.</text>
</comment>